<dbReference type="GO" id="GO:0016491">
    <property type="term" value="F:oxidoreductase activity"/>
    <property type="evidence" value="ECO:0007669"/>
    <property type="project" value="UniProtKB-KW"/>
</dbReference>
<dbReference type="OrthoDB" id="1925334at2759"/>
<dbReference type="Pfam" id="PF01070">
    <property type="entry name" value="FMN_dh"/>
    <property type="match status" value="1"/>
</dbReference>
<dbReference type="InterPro" id="IPR037396">
    <property type="entry name" value="FMN_HAD"/>
</dbReference>
<dbReference type="InterPro" id="IPR000262">
    <property type="entry name" value="FMN-dep_DH"/>
</dbReference>
<dbReference type="GO" id="GO:0046872">
    <property type="term" value="F:metal ion binding"/>
    <property type="evidence" value="ECO:0007669"/>
    <property type="project" value="UniProtKB-UniRule"/>
</dbReference>
<evidence type="ECO:0000256" key="3">
    <source>
        <dbReference type="ARBA" id="ARBA00022723"/>
    </source>
</evidence>
<keyword evidence="4" id="KW-0560">Oxidoreductase</keyword>
<gene>
    <name evidence="9" type="ORF">G7Z17_g2718</name>
</gene>
<dbReference type="Gene3D" id="3.20.20.70">
    <property type="entry name" value="Aldolase class I"/>
    <property type="match status" value="1"/>
</dbReference>
<name>A0A9P5HH19_9HYPO</name>
<evidence type="ECO:0000259" key="7">
    <source>
        <dbReference type="PROSITE" id="PS50255"/>
    </source>
</evidence>
<keyword evidence="2 6" id="KW-0349">Heme</keyword>
<dbReference type="PROSITE" id="PS50255">
    <property type="entry name" value="CYTOCHROME_B5_2"/>
    <property type="match status" value="1"/>
</dbReference>
<dbReference type="PROSITE" id="PS51349">
    <property type="entry name" value="FMN_HYDROXY_ACID_DH_2"/>
    <property type="match status" value="1"/>
</dbReference>
<reference evidence="9" key="1">
    <citation type="submission" date="2020-03" db="EMBL/GenBank/DDBJ databases">
        <title>Draft Genome Sequence of Cylindrodendrum hubeiense.</title>
        <authorList>
            <person name="Buettner E."/>
            <person name="Kellner H."/>
        </authorList>
    </citation>
    <scope>NUCLEOTIDE SEQUENCE</scope>
    <source>
        <strain evidence="9">IHI 201604</strain>
    </source>
</reference>
<dbReference type="Pfam" id="PF00173">
    <property type="entry name" value="Cyt-b5"/>
    <property type="match status" value="1"/>
</dbReference>
<dbReference type="InterPro" id="IPR001199">
    <property type="entry name" value="Cyt_B5-like_heme/steroid-bd"/>
</dbReference>
<evidence type="ECO:0000259" key="8">
    <source>
        <dbReference type="PROSITE" id="PS51349"/>
    </source>
</evidence>
<keyword evidence="5 6" id="KW-0408">Iron</keyword>
<sequence length="488" mass="52992">MPSLEDIAQHASRSSCWIIISGIAYDVTAFLDHHPGGANIILRHAGRDATEDYELIHAPETIDSCPSQVKRIGLVTGVASGTGTLAPEPASDPTLIVRPLPSPGVVLPLYACKSLDDLALAGRAVLAPKAAVYFNSGAETLFALNRNRSDWARIGFRPRVLRNVATASMKCRIMGAESSMPVFIAPAAAVRLGHKDGELCLATGAARMNIPQCVCTYSSVSPADVMEYFQSVPERRGGALFFQLYMPKIKKDVEKLIAKARMSGFKALVVTVDSPVIGKRDDDDRFKALLDIKAGIKEECPGAQLPLPGDEAETLRGVHCSTLEWGDLPWIRKCWGDDPIILKGIQTVEDALEATRHDVDGIYLSNHGGRQLDYAPSPVQVLLEIRQNCPEIFHKIEVYVDGGVMRGTDIVKALCLGARAVGIGRGFLYALSAYGAEGVLKAIQILSDEIQTTMRLLGVTNLSQLNSEYIDLCNFEHDCNKRSGWPKI</sequence>
<protein>
    <submittedName>
        <fullName evidence="9">Uncharacterized protein</fullName>
    </submittedName>
</protein>
<dbReference type="GO" id="GO:0020037">
    <property type="term" value="F:heme binding"/>
    <property type="evidence" value="ECO:0007669"/>
    <property type="project" value="UniProtKB-UniRule"/>
</dbReference>
<dbReference type="EMBL" id="JAANBB010000029">
    <property type="protein sequence ID" value="KAF7554684.1"/>
    <property type="molecule type" value="Genomic_DNA"/>
</dbReference>
<evidence type="ECO:0000256" key="6">
    <source>
        <dbReference type="RuleBase" id="RU362121"/>
    </source>
</evidence>
<dbReference type="PROSITE" id="PS00557">
    <property type="entry name" value="FMN_HYDROXY_ACID_DH_1"/>
    <property type="match status" value="1"/>
</dbReference>
<dbReference type="InterPro" id="IPR036400">
    <property type="entry name" value="Cyt_B5-like_heme/steroid_sf"/>
</dbReference>
<dbReference type="PANTHER" id="PTHR10578">
    <property type="entry name" value="S -2-HYDROXY-ACID OXIDASE-RELATED"/>
    <property type="match status" value="1"/>
</dbReference>
<evidence type="ECO:0000313" key="9">
    <source>
        <dbReference type="EMBL" id="KAF7554684.1"/>
    </source>
</evidence>
<comment type="caution">
    <text evidence="9">The sequence shown here is derived from an EMBL/GenBank/DDBJ whole genome shotgun (WGS) entry which is preliminary data.</text>
</comment>
<feature type="domain" description="FMN hydroxy acid dehydrogenase" evidence="8">
    <location>
        <begin position="107"/>
        <end position="475"/>
    </location>
</feature>
<dbReference type="PROSITE" id="PS00191">
    <property type="entry name" value="CYTOCHROME_B5_1"/>
    <property type="match status" value="1"/>
</dbReference>
<dbReference type="SUPFAM" id="SSF51395">
    <property type="entry name" value="FMN-linked oxidoreductases"/>
    <property type="match status" value="1"/>
</dbReference>
<evidence type="ECO:0000256" key="5">
    <source>
        <dbReference type="ARBA" id="ARBA00023004"/>
    </source>
</evidence>
<dbReference type="InterPro" id="IPR018506">
    <property type="entry name" value="Cyt_B5_heme-BS"/>
</dbReference>
<accession>A0A9P5HH19</accession>
<evidence type="ECO:0000256" key="2">
    <source>
        <dbReference type="ARBA" id="ARBA00022617"/>
    </source>
</evidence>
<dbReference type="InterPro" id="IPR013785">
    <property type="entry name" value="Aldolase_TIM"/>
</dbReference>
<evidence type="ECO:0000313" key="10">
    <source>
        <dbReference type="Proteomes" id="UP000722485"/>
    </source>
</evidence>
<dbReference type="PANTHER" id="PTHR10578:SF104">
    <property type="entry name" value="CYTOCHROME B2, MITOCHONDRIAL-RELATED"/>
    <property type="match status" value="1"/>
</dbReference>
<dbReference type="SUPFAM" id="SSF55856">
    <property type="entry name" value="Cytochrome b5-like heme/steroid binding domain"/>
    <property type="match status" value="1"/>
</dbReference>
<dbReference type="AlphaFoldDB" id="A0A9P5HH19"/>
<keyword evidence="3 6" id="KW-0479">Metal-binding</keyword>
<dbReference type="InterPro" id="IPR008259">
    <property type="entry name" value="FMN_hydac_DH_AS"/>
</dbReference>
<evidence type="ECO:0000256" key="1">
    <source>
        <dbReference type="ARBA" id="ARBA00001917"/>
    </source>
</evidence>
<proteinExistence type="inferred from homology"/>
<dbReference type="Proteomes" id="UP000722485">
    <property type="component" value="Unassembled WGS sequence"/>
</dbReference>
<dbReference type="Gene3D" id="3.10.120.10">
    <property type="entry name" value="Cytochrome b5-like heme/steroid binding domain"/>
    <property type="match status" value="1"/>
</dbReference>
<feature type="domain" description="Cytochrome b5 heme-binding" evidence="7">
    <location>
        <begin position="1"/>
        <end position="76"/>
    </location>
</feature>
<comment type="cofactor">
    <cofactor evidence="1">
        <name>FMN</name>
        <dbReference type="ChEBI" id="CHEBI:58210"/>
    </cofactor>
</comment>
<comment type="similarity">
    <text evidence="6">Belongs to the cytochrome b5 family.</text>
</comment>
<dbReference type="SMART" id="SM01117">
    <property type="entry name" value="Cyt-b5"/>
    <property type="match status" value="1"/>
</dbReference>
<keyword evidence="10" id="KW-1185">Reference proteome</keyword>
<evidence type="ECO:0000256" key="4">
    <source>
        <dbReference type="ARBA" id="ARBA00023002"/>
    </source>
</evidence>
<organism evidence="9 10">
    <name type="scientific">Cylindrodendrum hubeiense</name>
    <dbReference type="NCBI Taxonomy" id="595255"/>
    <lineage>
        <taxon>Eukaryota</taxon>
        <taxon>Fungi</taxon>
        <taxon>Dikarya</taxon>
        <taxon>Ascomycota</taxon>
        <taxon>Pezizomycotina</taxon>
        <taxon>Sordariomycetes</taxon>
        <taxon>Hypocreomycetidae</taxon>
        <taxon>Hypocreales</taxon>
        <taxon>Nectriaceae</taxon>
        <taxon>Cylindrodendrum</taxon>
    </lineage>
</organism>
<dbReference type="PRINTS" id="PR00363">
    <property type="entry name" value="CYTOCHROMEB5"/>
</dbReference>